<dbReference type="PATRIC" id="fig|414004.10.peg.667"/>
<protein>
    <submittedName>
        <fullName evidence="3">Uncharacterized protein</fullName>
    </submittedName>
</protein>
<gene>
    <name evidence="3" type="ordered locus">CENSYa_0722</name>
</gene>
<evidence type="ECO:0000313" key="3">
    <source>
        <dbReference type="EMBL" id="ABK77355.1"/>
    </source>
</evidence>
<dbReference type="AlphaFoldDB" id="A0RVI8"/>
<evidence type="ECO:0000256" key="1">
    <source>
        <dbReference type="SAM" id="MobiDB-lite"/>
    </source>
</evidence>
<dbReference type="EnsemblBacteria" id="ABK77355">
    <property type="protein sequence ID" value="ABK77355"/>
    <property type="gene ID" value="CENSYa_0722"/>
</dbReference>
<dbReference type="KEGG" id="csy:CENSYa_0722"/>
<sequence length="324" mass="35519">MDLGGRAVPDWNRGPACRDYPYYGRCRAEQVISPDCSMIQMFQMDRPAMRVNMMAPYGVGGFAPHVLGGNTYERVQDKAAGSCRQRCRVGPGSDDMTRIGRLGRMIRLGRIAGVVRGLGDRIQRLRAVQGSAEKDAQKEPLRKAFMTVIQKPSGIVSLGMFFAGLCFAILGYHLVKPEQALSLALSLAGVLSAPGLVMLLMLLSTHTEVVGLKTTLDSISKQQLPKSEMAEMAENIKGMRAEINTESEKTREVLGEMRAESEKTREVLGEMRAESEKTREVLGEMRAESEKTREVFSAIAKTLKSLDGKLDGNPGPSGPKRPDQ</sequence>
<feature type="transmembrane region" description="Helical" evidence="2">
    <location>
        <begin position="181"/>
        <end position="203"/>
    </location>
</feature>
<keyword evidence="4" id="KW-1185">Reference proteome</keyword>
<dbReference type="EMBL" id="DP000238">
    <property type="protein sequence ID" value="ABK77355.1"/>
    <property type="molecule type" value="Genomic_DNA"/>
</dbReference>
<feature type="region of interest" description="Disordered" evidence="1">
    <location>
        <begin position="305"/>
        <end position="324"/>
    </location>
</feature>
<accession>A0RVI8</accession>
<evidence type="ECO:0000313" key="4">
    <source>
        <dbReference type="Proteomes" id="UP000000758"/>
    </source>
</evidence>
<dbReference type="Proteomes" id="UP000000758">
    <property type="component" value="Chromosome"/>
</dbReference>
<proteinExistence type="predicted"/>
<name>A0RVI8_CENSY</name>
<organism evidence="3 4">
    <name type="scientific">Cenarchaeum symbiosum (strain A)</name>
    <dbReference type="NCBI Taxonomy" id="414004"/>
    <lineage>
        <taxon>Archaea</taxon>
        <taxon>Nitrososphaerota</taxon>
        <taxon>Candidatus Cenarchaeales</taxon>
        <taxon>Candidatus Cenarchaeaceae</taxon>
        <taxon>Candidatus Cenarchaeum</taxon>
    </lineage>
</organism>
<keyword evidence="2" id="KW-0472">Membrane</keyword>
<reference evidence="3 4" key="1">
    <citation type="journal article" date="2006" name="Proc. Natl. Acad. Sci. U.S.A.">
        <title>Genomic analysis of the uncultivated marine crenarchaeote Cenarchaeum symbiosum.</title>
        <authorList>
            <person name="Hallam S.J."/>
            <person name="Konstantinidis K.T."/>
            <person name="Putnam N."/>
            <person name="Schleper C."/>
            <person name="Watanabe Y."/>
            <person name="Sugahara J."/>
            <person name="Preston C."/>
            <person name="de la Torre J."/>
            <person name="Richardson P.M."/>
            <person name="DeLong E.F."/>
        </authorList>
    </citation>
    <scope>NUCLEOTIDE SEQUENCE [LARGE SCALE GENOMIC DNA]</scope>
    <source>
        <strain evidence="4">A</strain>
    </source>
</reference>
<dbReference type="STRING" id="414004.CENSYa_0722"/>
<keyword evidence="2" id="KW-1133">Transmembrane helix</keyword>
<keyword evidence="2" id="KW-0812">Transmembrane</keyword>
<evidence type="ECO:0000256" key="2">
    <source>
        <dbReference type="SAM" id="Phobius"/>
    </source>
</evidence>
<feature type="region of interest" description="Disordered" evidence="1">
    <location>
        <begin position="266"/>
        <end position="293"/>
    </location>
</feature>
<feature type="transmembrane region" description="Helical" evidence="2">
    <location>
        <begin position="155"/>
        <end position="175"/>
    </location>
</feature>
<dbReference type="HOGENOM" id="CLU_079806_0_0_2"/>